<dbReference type="Proteomes" id="UP000077248">
    <property type="component" value="Unassembled WGS sequence"/>
</dbReference>
<protein>
    <submittedName>
        <fullName evidence="2">Uncharacterized protein</fullName>
    </submittedName>
</protein>
<feature type="region of interest" description="Disordered" evidence="1">
    <location>
        <begin position="362"/>
        <end position="390"/>
    </location>
</feature>
<evidence type="ECO:0000313" key="3">
    <source>
        <dbReference type="Proteomes" id="UP000077248"/>
    </source>
</evidence>
<proteinExistence type="predicted"/>
<organism evidence="2 3">
    <name type="scientific">Alternaria alternata</name>
    <name type="common">Alternaria rot fungus</name>
    <name type="synonym">Torula alternata</name>
    <dbReference type="NCBI Taxonomy" id="5599"/>
    <lineage>
        <taxon>Eukaryota</taxon>
        <taxon>Fungi</taxon>
        <taxon>Dikarya</taxon>
        <taxon>Ascomycota</taxon>
        <taxon>Pezizomycotina</taxon>
        <taxon>Dothideomycetes</taxon>
        <taxon>Pleosporomycetidae</taxon>
        <taxon>Pleosporales</taxon>
        <taxon>Pleosporineae</taxon>
        <taxon>Pleosporaceae</taxon>
        <taxon>Alternaria</taxon>
        <taxon>Alternaria sect. Alternaria</taxon>
        <taxon>Alternaria alternata complex</taxon>
    </lineage>
</organism>
<feature type="compositionally biased region" description="Basic and acidic residues" evidence="1">
    <location>
        <begin position="443"/>
        <end position="475"/>
    </location>
</feature>
<feature type="compositionally biased region" description="Polar residues" evidence="1">
    <location>
        <begin position="299"/>
        <end position="309"/>
    </location>
</feature>
<feature type="region of interest" description="Disordered" evidence="1">
    <location>
        <begin position="443"/>
        <end position="481"/>
    </location>
</feature>
<accession>A0A177DDK3</accession>
<name>A0A177DDK3_ALTAL</name>
<dbReference type="EMBL" id="KV441485">
    <property type="protein sequence ID" value="OAG17805.1"/>
    <property type="molecule type" value="Genomic_DNA"/>
</dbReference>
<dbReference type="KEGG" id="aalt:CC77DRAFT_1052195"/>
<feature type="region of interest" description="Disordered" evidence="1">
    <location>
        <begin position="282"/>
        <end position="345"/>
    </location>
</feature>
<dbReference type="GeneID" id="29113286"/>
<dbReference type="RefSeq" id="XP_018383226.1">
    <property type="nucleotide sequence ID" value="XM_018527692.1"/>
</dbReference>
<keyword evidence="3" id="KW-1185">Reference proteome</keyword>
<reference evidence="2 3" key="1">
    <citation type="submission" date="2016-05" db="EMBL/GenBank/DDBJ databases">
        <title>Comparative analysis of secretome profiles of manganese(II)-oxidizing ascomycete fungi.</title>
        <authorList>
            <consortium name="DOE Joint Genome Institute"/>
            <person name="Zeiner C.A."/>
            <person name="Purvine S.O."/>
            <person name="Zink E.M."/>
            <person name="Wu S."/>
            <person name="Pasa-Tolic L."/>
            <person name="Chaput D.L."/>
            <person name="Haridas S."/>
            <person name="Grigoriev I.V."/>
            <person name="Santelli C.M."/>
            <person name="Hansel C.M."/>
        </authorList>
    </citation>
    <scope>NUCLEOTIDE SEQUENCE [LARGE SCALE GENOMIC DNA]</scope>
    <source>
        <strain evidence="2 3">SRC1lrK2f</strain>
    </source>
</reference>
<gene>
    <name evidence="2" type="ORF">CC77DRAFT_1052195</name>
</gene>
<evidence type="ECO:0000256" key="1">
    <source>
        <dbReference type="SAM" id="MobiDB-lite"/>
    </source>
</evidence>
<dbReference type="AlphaFoldDB" id="A0A177DDK3"/>
<dbReference type="VEuPathDB" id="FungiDB:CC77DRAFT_1052195"/>
<sequence length="481" mass="53713">MPYIIYVPGVPQPYITNDPRIYIDCLKLLKWECEPRPFHDAFCKELRADEDEQSLADRRRDQLEAFWVEALQRQTNLRDGSDRPDENTGTLIENTVESLAAHDLTKTYCLISRSVGKMVGCDCYGTTIGYHPCHHTTPKMPGLSNTVDEPRPGIYCNNCNAIIRKPDAPAVPSSERVVVVEEGPYTVTATDDATPPPLISLDANDPSSAPDTTAIPSITPSHPTAQAWKSPKNFTVTVPIVVHLPVEAFYRNFPTDASGRRRRIITTNLTYDVTVELPETRIPSEDNPLPTSYARPVNPWSSTTGQCRSTVIDEPESLPRSKAGHYEHAPDAPQSSEQPDMNFPGTGIDEMTPLSDKQLGMNASDRAGDGRVLRSDSAQNTPQLIKRPSEEEVIGHNWIKFHDEGQSHVSLSDNPPQMTTMQERHAPRDSRWVALRNKLRDTGEHIGEKLKGSGDYEGNKLKKENDPRKQGEGRARRAFNF</sequence>
<evidence type="ECO:0000313" key="2">
    <source>
        <dbReference type="EMBL" id="OAG17805.1"/>
    </source>
</evidence>